<protein>
    <recommendedName>
        <fullName evidence="3">histidine kinase</fullName>
        <ecNumber evidence="3">2.7.13.3</ecNumber>
    </recommendedName>
</protein>
<dbReference type="GO" id="GO:0016740">
    <property type="term" value="F:transferase activity"/>
    <property type="evidence" value="ECO:0007669"/>
    <property type="project" value="UniProtKB-KW"/>
</dbReference>
<evidence type="ECO:0000313" key="17">
    <source>
        <dbReference type="EMBL" id="CAH1232471.1"/>
    </source>
</evidence>
<dbReference type="SMART" id="SM00304">
    <property type="entry name" value="HAMP"/>
    <property type="match status" value="1"/>
</dbReference>
<keyword evidence="9" id="KW-0067">ATP-binding</keyword>
<keyword evidence="12" id="KW-1133">Transmembrane helix</keyword>
<accession>A0ABM9D1E2</accession>
<dbReference type="InterPro" id="IPR004358">
    <property type="entry name" value="Sig_transdc_His_kin-like_C"/>
</dbReference>
<comment type="caution">
    <text evidence="17">The sequence shown here is derived from an EMBL/GenBank/DDBJ whole genome shotgun (WGS) entry which is preliminary data.</text>
</comment>
<feature type="transmembrane region" description="Helical" evidence="12">
    <location>
        <begin position="7"/>
        <end position="28"/>
    </location>
</feature>
<dbReference type="Pfam" id="PF08448">
    <property type="entry name" value="PAS_4"/>
    <property type="match status" value="1"/>
</dbReference>
<dbReference type="InterPro" id="IPR003660">
    <property type="entry name" value="HAMP_dom"/>
</dbReference>
<evidence type="ECO:0000256" key="9">
    <source>
        <dbReference type="ARBA" id="ARBA00022840"/>
    </source>
</evidence>
<dbReference type="CDD" id="cd06225">
    <property type="entry name" value="HAMP"/>
    <property type="match status" value="1"/>
</dbReference>
<dbReference type="SUPFAM" id="SSF55785">
    <property type="entry name" value="PYP-like sensor domain (PAS domain)"/>
    <property type="match status" value="1"/>
</dbReference>
<keyword evidence="7" id="KW-0547">Nucleotide-binding</keyword>
<evidence type="ECO:0000259" key="14">
    <source>
        <dbReference type="PROSITE" id="PS50112"/>
    </source>
</evidence>
<evidence type="ECO:0000256" key="3">
    <source>
        <dbReference type="ARBA" id="ARBA00012438"/>
    </source>
</evidence>
<dbReference type="SMART" id="SM00387">
    <property type="entry name" value="HATPase_c"/>
    <property type="match status" value="1"/>
</dbReference>
<dbReference type="PANTHER" id="PTHR43065:SF34">
    <property type="entry name" value="SPORULATION KINASE A"/>
    <property type="match status" value="1"/>
</dbReference>
<dbReference type="Pfam" id="PF00672">
    <property type="entry name" value="HAMP"/>
    <property type="match status" value="1"/>
</dbReference>
<evidence type="ECO:0000256" key="8">
    <source>
        <dbReference type="ARBA" id="ARBA00022777"/>
    </source>
</evidence>
<dbReference type="InterPro" id="IPR000700">
    <property type="entry name" value="PAS-assoc_C"/>
</dbReference>
<dbReference type="Gene3D" id="6.10.340.10">
    <property type="match status" value="1"/>
</dbReference>
<evidence type="ECO:0000256" key="5">
    <source>
        <dbReference type="ARBA" id="ARBA00022553"/>
    </source>
</evidence>
<evidence type="ECO:0000256" key="1">
    <source>
        <dbReference type="ARBA" id="ARBA00000085"/>
    </source>
</evidence>
<dbReference type="SUPFAM" id="SSF47384">
    <property type="entry name" value="Homodimeric domain of signal transducing histidine kinase"/>
    <property type="match status" value="1"/>
</dbReference>
<gene>
    <name evidence="17" type="primary">sasA_27</name>
    <name evidence="17" type="ORF">PAECIP111891_07017</name>
</gene>
<name>A0ABM9D1E2_9BACL</name>
<keyword evidence="8" id="KW-0418">Kinase</keyword>
<dbReference type="InterPro" id="IPR003594">
    <property type="entry name" value="HATPase_dom"/>
</dbReference>
<evidence type="ECO:0000259" key="16">
    <source>
        <dbReference type="PROSITE" id="PS50885"/>
    </source>
</evidence>
<evidence type="ECO:0000259" key="13">
    <source>
        <dbReference type="PROSITE" id="PS50109"/>
    </source>
</evidence>
<dbReference type="InterPro" id="IPR035965">
    <property type="entry name" value="PAS-like_dom_sf"/>
</dbReference>
<keyword evidence="5" id="KW-0597">Phosphoprotein</keyword>
<dbReference type="PANTHER" id="PTHR43065">
    <property type="entry name" value="SENSOR HISTIDINE KINASE"/>
    <property type="match status" value="1"/>
</dbReference>
<evidence type="ECO:0000256" key="11">
    <source>
        <dbReference type="ARBA" id="ARBA00023136"/>
    </source>
</evidence>
<feature type="domain" description="PAS" evidence="14">
    <location>
        <begin position="414"/>
        <end position="483"/>
    </location>
</feature>
<dbReference type="NCBIfam" id="TIGR00229">
    <property type="entry name" value="sensory_box"/>
    <property type="match status" value="1"/>
</dbReference>
<dbReference type="PROSITE" id="PS50885">
    <property type="entry name" value="HAMP"/>
    <property type="match status" value="1"/>
</dbReference>
<dbReference type="PROSITE" id="PS50113">
    <property type="entry name" value="PAC"/>
    <property type="match status" value="1"/>
</dbReference>
<keyword evidence="6 17" id="KW-0808">Transferase</keyword>
<proteinExistence type="predicted"/>
<dbReference type="Proteomes" id="UP000838821">
    <property type="component" value="Unassembled WGS sequence"/>
</dbReference>
<dbReference type="InterPro" id="IPR013656">
    <property type="entry name" value="PAS_4"/>
</dbReference>
<sequence>MSIKVKLTFWISILVALILLLNMSIYYISSKEGLKKAAEQQMITMAEQISTTVEVSQQARQHIEDTIGERLRSVAIAAQQELDPDIENVTNEQLAKLSAKLGVDHITLWKRLDNDIVALRSSDPKEINLSSKTWDYWYVAFNQLFDYHQVTIPQGQKLNNYWSGPINYATSEPSIVNKWGNYYDGTTNYMINPYVNAANILEFQKTTGTDAVITKMLLKNNNILEVTGIDPQFFGKKPIIKIKKGQPVFNLDVRDIIFGTYNYADELNEVTRIQDVLETRKTITTDIRIMNESAIQSLIPVMNTAKPYVIRIIFKATTLEDMLRKQLIELVIISLSLLILTMFSSYLLSSLLIRPIQQILSVVNQVAQGKFEGIINYKGKDELGHLAFQVNLMTSNLNNYTRQLHDVADELRHTKGYLESFVNHTSDAIHVTDLAGNVTQLNQAYERIFGWAPEELLGKKLSNIPPECLSEYEELIARILRNEPVADYETIRYTKDGRIIDVSITISTIWDENGQIVAIASITRNITARKEAEDVLRRSEKLSVIGQLAAGVAHEIRNPLTTIKGFVQLQKSKVAIKESQLDLMLSELDRINFIVSEFLVLAKPQAVQYQQADIRDILIHVGKLLESQASMDNVEIVMHLDSVQDPYIRCDLNQLKQVFINVMKNAMEAMPSGGKIKVELDSSSPSFVLIHIIDEGCGLSEEELSQVGEPFYTNKENGNGLGLMVTRRIINNHKGTLSIQSKLGEGTCISIMLPK</sequence>
<dbReference type="PROSITE" id="PS50109">
    <property type="entry name" value="HIS_KIN"/>
    <property type="match status" value="1"/>
</dbReference>
<evidence type="ECO:0000313" key="18">
    <source>
        <dbReference type="Proteomes" id="UP000838821"/>
    </source>
</evidence>
<dbReference type="SMART" id="SM00388">
    <property type="entry name" value="HisKA"/>
    <property type="match status" value="1"/>
</dbReference>
<organism evidence="17 18">
    <name type="scientific">Paenibacillus allorhizoplanae</name>
    <dbReference type="NCBI Taxonomy" id="2905648"/>
    <lineage>
        <taxon>Bacteria</taxon>
        <taxon>Bacillati</taxon>
        <taxon>Bacillota</taxon>
        <taxon>Bacilli</taxon>
        <taxon>Bacillales</taxon>
        <taxon>Paenibacillaceae</taxon>
        <taxon>Paenibacillus</taxon>
    </lineage>
</organism>
<dbReference type="InterPro" id="IPR000014">
    <property type="entry name" value="PAS"/>
</dbReference>
<keyword evidence="4" id="KW-1003">Cell membrane</keyword>
<evidence type="ECO:0000256" key="6">
    <source>
        <dbReference type="ARBA" id="ARBA00022679"/>
    </source>
</evidence>
<dbReference type="EMBL" id="CAKMMW010000050">
    <property type="protein sequence ID" value="CAH1232471.1"/>
    <property type="molecule type" value="Genomic_DNA"/>
</dbReference>
<evidence type="ECO:0000259" key="15">
    <source>
        <dbReference type="PROSITE" id="PS50113"/>
    </source>
</evidence>
<dbReference type="SUPFAM" id="SSF158472">
    <property type="entry name" value="HAMP domain-like"/>
    <property type="match status" value="1"/>
</dbReference>
<dbReference type="EC" id="2.7.13.3" evidence="3"/>
<dbReference type="Pfam" id="PF00512">
    <property type="entry name" value="HisKA"/>
    <property type="match status" value="1"/>
</dbReference>
<dbReference type="Gene3D" id="1.10.287.130">
    <property type="match status" value="1"/>
</dbReference>
<dbReference type="PRINTS" id="PR00344">
    <property type="entry name" value="BCTRLSENSOR"/>
</dbReference>
<keyword evidence="12" id="KW-0812">Transmembrane</keyword>
<evidence type="ECO:0000256" key="2">
    <source>
        <dbReference type="ARBA" id="ARBA00004651"/>
    </source>
</evidence>
<dbReference type="Gene3D" id="3.30.450.20">
    <property type="entry name" value="PAS domain"/>
    <property type="match status" value="1"/>
</dbReference>
<evidence type="ECO:0000256" key="4">
    <source>
        <dbReference type="ARBA" id="ARBA00022475"/>
    </source>
</evidence>
<dbReference type="InterPro" id="IPR003661">
    <property type="entry name" value="HisK_dim/P_dom"/>
</dbReference>
<dbReference type="InterPro" id="IPR005467">
    <property type="entry name" value="His_kinase_dom"/>
</dbReference>
<keyword evidence="18" id="KW-1185">Reference proteome</keyword>
<dbReference type="SUPFAM" id="SSF55874">
    <property type="entry name" value="ATPase domain of HSP90 chaperone/DNA topoisomerase II/histidine kinase"/>
    <property type="match status" value="1"/>
</dbReference>
<dbReference type="PROSITE" id="PS50112">
    <property type="entry name" value="PAS"/>
    <property type="match status" value="1"/>
</dbReference>
<dbReference type="InterPro" id="IPR036097">
    <property type="entry name" value="HisK_dim/P_sf"/>
</dbReference>
<reference evidence="17" key="1">
    <citation type="submission" date="2022-01" db="EMBL/GenBank/DDBJ databases">
        <authorList>
            <person name="Criscuolo A."/>
        </authorList>
    </citation>
    <scope>NUCLEOTIDE SEQUENCE</scope>
    <source>
        <strain evidence="17">CIP111891</strain>
    </source>
</reference>
<evidence type="ECO:0000256" key="10">
    <source>
        <dbReference type="ARBA" id="ARBA00023012"/>
    </source>
</evidence>
<dbReference type="Pfam" id="PF02518">
    <property type="entry name" value="HATPase_c"/>
    <property type="match status" value="1"/>
</dbReference>
<dbReference type="RefSeq" id="WP_236293506.1">
    <property type="nucleotide sequence ID" value="NZ_CAKMMW010000050.1"/>
</dbReference>
<comment type="catalytic activity">
    <reaction evidence="1">
        <text>ATP + protein L-histidine = ADP + protein N-phospho-L-histidine.</text>
        <dbReference type="EC" id="2.7.13.3"/>
    </reaction>
</comment>
<evidence type="ECO:0000256" key="7">
    <source>
        <dbReference type="ARBA" id="ARBA00022741"/>
    </source>
</evidence>
<dbReference type="Gene3D" id="3.30.565.10">
    <property type="entry name" value="Histidine kinase-like ATPase, C-terminal domain"/>
    <property type="match status" value="1"/>
</dbReference>
<dbReference type="SMART" id="SM00091">
    <property type="entry name" value="PAS"/>
    <property type="match status" value="2"/>
</dbReference>
<dbReference type="CDD" id="cd00130">
    <property type="entry name" value="PAS"/>
    <property type="match status" value="1"/>
</dbReference>
<dbReference type="CDD" id="cd00082">
    <property type="entry name" value="HisKA"/>
    <property type="match status" value="1"/>
</dbReference>
<dbReference type="InterPro" id="IPR036890">
    <property type="entry name" value="HATPase_C_sf"/>
</dbReference>
<keyword evidence="11 12" id="KW-0472">Membrane</keyword>
<feature type="domain" description="PAC" evidence="15">
    <location>
        <begin position="486"/>
        <end position="538"/>
    </location>
</feature>
<evidence type="ECO:0000256" key="12">
    <source>
        <dbReference type="SAM" id="Phobius"/>
    </source>
</evidence>
<feature type="domain" description="HAMP" evidence="16">
    <location>
        <begin position="350"/>
        <end position="402"/>
    </location>
</feature>
<keyword evidence="10" id="KW-0902">Two-component regulatory system</keyword>
<feature type="domain" description="Histidine kinase" evidence="13">
    <location>
        <begin position="551"/>
        <end position="755"/>
    </location>
</feature>
<comment type="subcellular location">
    <subcellularLocation>
        <location evidence="2">Cell membrane</location>
        <topology evidence="2">Multi-pass membrane protein</topology>
    </subcellularLocation>
</comment>